<keyword evidence="4" id="KW-0694">RNA-binding</keyword>
<dbReference type="NCBIfam" id="NF004366">
    <property type="entry name" value="PRK05738.3-2"/>
    <property type="match status" value="1"/>
</dbReference>
<evidence type="ECO:0000256" key="3">
    <source>
        <dbReference type="ARBA" id="ARBA00023274"/>
    </source>
</evidence>
<accession>A0ABN6FC43</accession>
<dbReference type="Pfam" id="PF00276">
    <property type="entry name" value="Ribosomal_L23"/>
    <property type="match status" value="1"/>
</dbReference>
<evidence type="ECO:0000313" key="5">
    <source>
        <dbReference type="EMBL" id="BCS98473.1"/>
    </source>
</evidence>
<sequence>MNTFDIIIKPLNTEKSTILKETLNQVSFEVAPKANRIEIKKAVEKIFKVGVEDVRTVVVKGKAKQRGKIVGKRKDRKKAIVTLVPGSTIEFFEGV</sequence>
<dbReference type="RefSeq" id="WP_236889867.1">
    <property type="nucleotide sequence ID" value="NZ_AP024488.1"/>
</dbReference>
<keyword evidence="3 4" id="KW-0687">Ribonucleoprotein</keyword>
<dbReference type="Proteomes" id="UP001320148">
    <property type="component" value="Chromosome"/>
</dbReference>
<keyword evidence="6" id="KW-1185">Reference proteome</keyword>
<dbReference type="PANTHER" id="PTHR12059">
    <property type="entry name" value="RIBOSOMAL PROTEIN L23-RELATED"/>
    <property type="match status" value="1"/>
</dbReference>
<dbReference type="PANTHER" id="PTHR12059:SF5">
    <property type="entry name" value="LARGE RIBOSOMAL SUBUNIT PROTEIN UL23M"/>
    <property type="match status" value="1"/>
</dbReference>
<dbReference type="Gene3D" id="3.30.70.330">
    <property type="match status" value="1"/>
</dbReference>
<dbReference type="HAMAP" id="MF_01369_B">
    <property type="entry name" value="Ribosomal_uL23_B"/>
    <property type="match status" value="1"/>
</dbReference>
<proteinExistence type="inferred from homology"/>
<name>A0ABN6FC43_9BACT</name>
<organism evidence="5 6">
    <name type="scientific">Desulfoluna limicola</name>
    <dbReference type="NCBI Taxonomy" id="2810562"/>
    <lineage>
        <taxon>Bacteria</taxon>
        <taxon>Pseudomonadati</taxon>
        <taxon>Thermodesulfobacteriota</taxon>
        <taxon>Desulfobacteria</taxon>
        <taxon>Desulfobacterales</taxon>
        <taxon>Desulfolunaceae</taxon>
        <taxon>Desulfoluna</taxon>
    </lineage>
</organism>
<comment type="function">
    <text evidence="4">One of the early assembly proteins it binds 23S rRNA. One of the proteins that surrounds the polypeptide exit tunnel on the outside of the ribosome. Forms the main docking site for trigger factor binding to the ribosome.</text>
</comment>
<comment type="subunit">
    <text evidence="4">Part of the 50S ribosomal subunit. Contacts protein L29, and trigger factor when it is bound to the ribosome.</text>
</comment>
<dbReference type="SUPFAM" id="SSF54189">
    <property type="entry name" value="Ribosomal proteins S24e, L23 and L15e"/>
    <property type="match status" value="1"/>
</dbReference>
<dbReference type="InterPro" id="IPR013025">
    <property type="entry name" value="Ribosomal_uL23-like"/>
</dbReference>
<comment type="similarity">
    <text evidence="1 4">Belongs to the universal ribosomal protein uL23 family.</text>
</comment>
<evidence type="ECO:0000256" key="4">
    <source>
        <dbReference type="HAMAP-Rule" id="MF_01369"/>
    </source>
</evidence>
<dbReference type="InterPro" id="IPR012677">
    <property type="entry name" value="Nucleotide-bd_a/b_plait_sf"/>
</dbReference>
<keyword evidence="4" id="KW-0699">rRNA-binding</keyword>
<dbReference type="GO" id="GO:0005840">
    <property type="term" value="C:ribosome"/>
    <property type="evidence" value="ECO:0007669"/>
    <property type="project" value="UniProtKB-KW"/>
</dbReference>
<dbReference type="NCBIfam" id="NF004359">
    <property type="entry name" value="PRK05738.1-3"/>
    <property type="match status" value="1"/>
</dbReference>
<dbReference type="NCBIfam" id="NF004363">
    <property type="entry name" value="PRK05738.2-4"/>
    <property type="match status" value="1"/>
</dbReference>
<reference evidence="5 6" key="1">
    <citation type="submission" date="2021-02" db="EMBL/GenBank/DDBJ databases">
        <title>Complete genome of Desulfoluna sp. strain ASN36.</title>
        <authorList>
            <person name="Takahashi A."/>
            <person name="Kojima H."/>
            <person name="Fukui M."/>
        </authorList>
    </citation>
    <scope>NUCLEOTIDE SEQUENCE [LARGE SCALE GENOMIC DNA]</scope>
    <source>
        <strain evidence="5 6">ASN36</strain>
    </source>
</reference>
<gene>
    <name evidence="4 5" type="primary">rplW</name>
    <name evidence="5" type="ORF">DSLASN_41050</name>
</gene>
<evidence type="ECO:0000256" key="2">
    <source>
        <dbReference type="ARBA" id="ARBA00022980"/>
    </source>
</evidence>
<evidence type="ECO:0000313" key="6">
    <source>
        <dbReference type="Proteomes" id="UP001320148"/>
    </source>
</evidence>
<dbReference type="EMBL" id="AP024488">
    <property type="protein sequence ID" value="BCS98473.1"/>
    <property type="molecule type" value="Genomic_DNA"/>
</dbReference>
<protein>
    <recommendedName>
        <fullName evidence="4">Large ribosomal subunit protein uL23</fullName>
    </recommendedName>
</protein>
<evidence type="ECO:0000256" key="1">
    <source>
        <dbReference type="ARBA" id="ARBA00006700"/>
    </source>
</evidence>
<dbReference type="InterPro" id="IPR012678">
    <property type="entry name" value="Ribosomal_uL23/eL15/eS24_sf"/>
</dbReference>
<keyword evidence="2 4" id="KW-0689">Ribosomal protein</keyword>